<organism evidence="1 2">
    <name type="scientific">Ktedonosporobacter rubrisoli</name>
    <dbReference type="NCBI Taxonomy" id="2509675"/>
    <lineage>
        <taxon>Bacteria</taxon>
        <taxon>Bacillati</taxon>
        <taxon>Chloroflexota</taxon>
        <taxon>Ktedonobacteria</taxon>
        <taxon>Ktedonobacterales</taxon>
        <taxon>Ktedonosporobacteraceae</taxon>
        <taxon>Ktedonosporobacter</taxon>
    </lineage>
</organism>
<dbReference type="EMBL" id="CP035758">
    <property type="protein sequence ID" value="QBD79577.1"/>
    <property type="molecule type" value="Genomic_DNA"/>
</dbReference>
<dbReference type="Proteomes" id="UP000290365">
    <property type="component" value="Chromosome"/>
</dbReference>
<accession>A0A4P6JVA3</accession>
<sequence>MPRQAKTAQASKLELYGAQFNSLFTLVYHPLSSRYNAQIHAMAQPGKGISRTTGDVVIAVSS</sequence>
<dbReference type="KEGG" id="kbs:EPA93_27810"/>
<proteinExistence type="predicted"/>
<reference evidence="1 2" key="1">
    <citation type="submission" date="2019-01" db="EMBL/GenBank/DDBJ databases">
        <title>Ktedonosporobacter rubrisoli SCAWS-G2.</title>
        <authorList>
            <person name="Huang Y."/>
            <person name="Yan B."/>
        </authorList>
    </citation>
    <scope>NUCLEOTIDE SEQUENCE [LARGE SCALE GENOMIC DNA]</scope>
    <source>
        <strain evidence="1 2">SCAWS-G2</strain>
    </source>
</reference>
<evidence type="ECO:0000313" key="2">
    <source>
        <dbReference type="Proteomes" id="UP000290365"/>
    </source>
</evidence>
<evidence type="ECO:0000313" key="1">
    <source>
        <dbReference type="EMBL" id="QBD79577.1"/>
    </source>
</evidence>
<dbReference type="AlphaFoldDB" id="A0A4P6JVA3"/>
<name>A0A4P6JVA3_KTERU</name>
<keyword evidence="2" id="KW-1185">Reference proteome</keyword>
<dbReference type="RefSeq" id="WP_129890643.1">
    <property type="nucleotide sequence ID" value="NZ_CP035758.1"/>
</dbReference>
<protein>
    <submittedName>
        <fullName evidence="1">Uncharacterized protein</fullName>
    </submittedName>
</protein>
<gene>
    <name evidence="1" type="ORF">EPA93_27810</name>
</gene>